<comment type="similarity">
    <text evidence="2">Belongs to the ABC transporter superfamily.</text>
</comment>
<dbReference type="PROSITE" id="PS50893">
    <property type="entry name" value="ABC_TRANSPORTER_2"/>
    <property type="match status" value="1"/>
</dbReference>
<dbReference type="InterPro" id="IPR013563">
    <property type="entry name" value="Oligopep_ABC_C"/>
</dbReference>
<accession>A0A6G7PYM5</accession>
<reference evidence="8 9" key="1">
    <citation type="submission" date="2020-02" db="EMBL/GenBank/DDBJ databases">
        <title>Genome analysis of Thermosulfuriphilus ammonigenes ST65T, an anaerobic thermophilic chemolithoautotrophic bacterium isolated from a deep-sea hydrothermal vent.</title>
        <authorList>
            <person name="Slobodkina G."/>
            <person name="Allioux M."/>
            <person name="Merkel A."/>
            <person name="Alain K."/>
            <person name="Jebbar M."/>
            <person name="Slobodkin A."/>
        </authorList>
    </citation>
    <scope>NUCLEOTIDE SEQUENCE [LARGE SCALE GENOMIC DNA]</scope>
    <source>
        <strain evidence="8 9">ST65</strain>
    </source>
</reference>
<keyword evidence="3" id="KW-0813">Transport</keyword>
<dbReference type="PANTHER" id="PTHR43297">
    <property type="entry name" value="OLIGOPEPTIDE TRANSPORT ATP-BINDING PROTEIN APPD"/>
    <property type="match status" value="1"/>
</dbReference>
<dbReference type="Pfam" id="PF08352">
    <property type="entry name" value="oligo_HPY"/>
    <property type="match status" value="1"/>
</dbReference>
<dbReference type="GO" id="GO:0015833">
    <property type="term" value="P:peptide transport"/>
    <property type="evidence" value="ECO:0007669"/>
    <property type="project" value="InterPro"/>
</dbReference>
<keyword evidence="4" id="KW-1003">Cell membrane</keyword>
<evidence type="ECO:0000256" key="3">
    <source>
        <dbReference type="ARBA" id="ARBA00022448"/>
    </source>
</evidence>
<dbReference type="NCBIfam" id="TIGR01727">
    <property type="entry name" value="oligo_HPY"/>
    <property type="match status" value="1"/>
</dbReference>
<dbReference type="SMART" id="SM00382">
    <property type="entry name" value="AAA"/>
    <property type="match status" value="1"/>
</dbReference>
<dbReference type="CDD" id="cd03257">
    <property type="entry name" value="ABC_NikE_OppD_transporters"/>
    <property type="match status" value="1"/>
</dbReference>
<name>A0A6G7PYM5_9BACT</name>
<dbReference type="PANTHER" id="PTHR43297:SF2">
    <property type="entry name" value="DIPEPTIDE TRANSPORT ATP-BINDING PROTEIN DPPD"/>
    <property type="match status" value="1"/>
</dbReference>
<evidence type="ECO:0000256" key="1">
    <source>
        <dbReference type="ARBA" id="ARBA00004417"/>
    </source>
</evidence>
<evidence type="ECO:0000256" key="6">
    <source>
        <dbReference type="ARBA" id="ARBA00022840"/>
    </source>
</evidence>
<evidence type="ECO:0000256" key="5">
    <source>
        <dbReference type="ARBA" id="ARBA00022741"/>
    </source>
</evidence>
<comment type="subcellular location">
    <subcellularLocation>
        <location evidence="1">Cell inner membrane</location>
        <topology evidence="1">Peripheral membrane protein</topology>
    </subcellularLocation>
</comment>
<organism evidence="8 9">
    <name type="scientific">Thermosulfuriphilus ammonigenes</name>
    <dbReference type="NCBI Taxonomy" id="1936021"/>
    <lineage>
        <taxon>Bacteria</taxon>
        <taxon>Pseudomonadati</taxon>
        <taxon>Thermodesulfobacteriota</taxon>
        <taxon>Thermodesulfobacteria</taxon>
        <taxon>Thermodesulfobacteriales</taxon>
        <taxon>Thermodesulfobacteriaceae</taxon>
        <taxon>Thermosulfuriphilus</taxon>
    </lineage>
</organism>
<dbReference type="InterPro" id="IPR027417">
    <property type="entry name" value="P-loop_NTPase"/>
</dbReference>
<protein>
    <submittedName>
        <fullName evidence="8">ABC transporter ATP-binding protein</fullName>
    </submittedName>
</protein>
<proteinExistence type="inferred from homology"/>
<evidence type="ECO:0000313" key="9">
    <source>
        <dbReference type="Proteomes" id="UP000502179"/>
    </source>
</evidence>
<keyword evidence="9" id="KW-1185">Reference proteome</keyword>
<keyword evidence="6 8" id="KW-0067">ATP-binding</keyword>
<dbReference type="Pfam" id="PF00005">
    <property type="entry name" value="ABC_tran"/>
    <property type="match status" value="1"/>
</dbReference>
<dbReference type="InterPro" id="IPR003439">
    <property type="entry name" value="ABC_transporter-like_ATP-bd"/>
</dbReference>
<dbReference type="Gene3D" id="3.40.50.300">
    <property type="entry name" value="P-loop containing nucleotide triphosphate hydrolases"/>
    <property type="match status" value="1"/>
</dbReference>
<dbReference type="GO" id="GO:0016887">
    <property type="term" value="F:ATP hydrolysis activity"/>
    <property type="evidence" value="ECO:0007669"/>
    <property type="project" value="InterPro"/>
</dbReference>
<dbReference type="InterPro" id="IPR050388">
    <property type="entry name" value="ABC_Ni/Peptide_Import"/>
</dbReference>
<dbReference type="GO" id="GO:0005886">
    <property type="term" value="C:plasma membrane"/>
    <property type="evidence" value="ECO:0007669"/>
    <property type="project" value="UniProtKB-SubCell"/>
</dbReference>
<dbReference type="KEGG" id="tav:G4V39_10720"/>
<gene>
    <name evidence="8" type="ORF">G4V39_10720</name>
</gene>
<evidence type="ECO:0000256" key="2">
    <source>
        <dbReference type="ARBA" id="ARBA00005417"/>
    </source>
</evidence>
<keyword evidence="5" id="KW-0547">Nucleotide-binding</keyword>
<dbReference type="Proteomes" id="UP000502179">
    <property type="component" value="Chromosome"/>
</dbReference>
<keyword evidence="7" id="KW-0472">Membrane</keyword>
<dbReference type="FunFam" id="3.40.50.300:FF:000016">
    <property type="entry name" value="Oligopeptide ABC transporter ATP-binding component"/>
    <property type="match status" value="1"/>
</dbReference>
<dbReference type="RefSeq" id="WP_166032935.1">
    <property type="nucleotide sequence ID" value="NZ_CP048877.1"/>
</dbReference>
<dbReference type="AlphaFoldDB" id="A0A6G7PYM5"/>
<sequence>MILEVRALKLILERKGNSVVLVDDLNFTLGAGKTLCLVGESGCGKSLTALAIMGLLPPGIKRLSGQIIFAGQDLTSLSSEALRRLRGARMAMIFQEPMTALNPVFTIGEQIAEVIETHEGRRRSEALARALELLKAVGVPAAEERLHAYPHELSGGLRQRAMIAMALACSPELIIADEPTTALDVTVQAQILDLLRQLRKEKGLSLLLITHNLGVVAEMADEVAVMYAGHLVEVAKTKDLFERPLHPYTMGLMASLPGPKERLSPIAGQVPPPGAWPEGCRFRGRCRYEEELCLVPPELREISPGHHSRCHLAGRFLVSGGKTNA</sequence>
<evidence type="ECO:0000256" key="4">
    <source>
        <dbReference type="ARBA" id="ARBA00022475"/>
    </source>
</evidence>
<dbReference type="SUPFAM" id="SSF52540">
    <property type="entry name" value="P-loop containing nucleoside triphosphate hydrolases"/>
    <property type="match status" value="1"/>
</dbReference>
<dbReference type="InterPro" id="IPR003593">
    <property type="entry name" value="AAA+_ATPase"/>
</dbReference>
<dbReference type="GO" id="GO:0005524">
    <property type="term" value="F:ATP binding"/>
    <property type="evidence" value="ECO:0007669"/>
    <property type="project" value="UniProtKB-KW"/>
</dbReference>
<evidence type="ECO:0000256" key="7">
    <source>
        <dbReference type="ARBA" id="ARBA00023136"/>
    </source>
</evidence>
<dbReference type="EMBL" id="CP048877">
    <property type="protein sequence ID" value="QIJ72720.1"/>
    <property type="molecule type" value="Genomic_DNA"/>
</dbReference>
<evidence type="ECO:0000313" key="8">
    <source>
        <dbReference type="EMBL" id="QIJ72720.1"/>
    </source>
</evidence>